<evidence type="ECO:0000256" key="1">
    <source>
        <dbReference type="ARBA" id="ARBA00004167"/>
    </source>
</evidence>
<feature type="transmembrane region" description="Helical" evidence="6">
    <location>
        <begin position="7"/>
        <end position="30"/>
    </location>
</feature>
<protein>
    <submittedName>
        <fullName evidence="8">Translocation/assembly module TamB</fullName>
    </submittedName>
</protein>
<dbReference type="GO" id="GO:0009306">
    <property type="term" value="P:protein secretion"/>
    <property type="evidence" value="ECO:0007669"/>
    <property type="project" value="InterPro"/>
</dbReference>
<organism evidence="8 9">
    <name type="scientific">Muribaculum gordoncarteri</name>
    <dbReference type="NCBI Taxonomy" id="2530390"/>
    <lineage>
        <taxon>Bacteria</taxon>
        <taxon>Pseudomonadati</taxon>
        <taxon>Bacteroidota</taxon>
        <taxon>Bacteroidia</taxon>
        <taxon>Bacteroidales</taxon>
        <taxon>Muribaculaceae</taxon>
        <taxon>Muribaculum</taxon>
    </lineage>
</organism>
<name>A0A4P7VPP6_9BACT</name>
<sequence length="1545" mass="172273">MTRLYKVIRTIIVSVLAVVILVPAMLYLVLSLPSVQKHICHIGERELTQLLGANVSIGSVNISPFNKLAANDVTVEVAPGDTALRVKRLGAGIMLGKLIFDGRVVISFAELIGVDARLSRDSSNAPLNIQPIIDRLNPPKNDDNPTFYDLRINNIVIRQGAVSYDVINAERKPGRTLDFNHLRVYDIKADILLPRIKNDDYSVDLKRLALAERSGLRIESLKGKFLVSDLGIKVDDFALVMPSSELRLGELSVQYDGWQDLKSRLLGIPFNLSILEGSHISPKDFSPLVSALAPLDMPVSIYADIDGPVDSIVVNRFMLNAADNSLKANIVGGVAGLPRVDSLTIDFPVFDVTAYGSDVLDLASAFKPLSPKLAEIILNIGNFNMRGAFNGYPGYAAFDGTAATSLGTLDINADYEHLDEHGSPCVNAEVVTENFSLGELIGKRDIGTIGLNVKAHADFTKKGVSGTLDGVIGRFIYKGYTYDDVEMSLSLDDKLLGGTLISRDENIDMQIAGSMDFVKDNYSCDLHADINRINPHALNLTPAYDGYNLSCVVTASLNGADVESMDGDINLRDFSFVNESDNGIRLSDFALEASGSTSPQFIDIKSDVIDGRIEGHYRFKDIVPVGRGIMRNVFPVFFAEETTKSTKRTKSRKSKKEEPASLDMRLNLELKENETTAEWLNFFRSPVRILHPVTVAGMIDSRDTTITLDIDAPYLMQKDKFIDNTALRVDVRGREHDADLYFTTLYPTKKGNASITLEGSAHEDRADVALNWSIDRSRLFKGAVELSSLFTRDEEGGLVTDIAINPSEMVFNDTIWSVHPSSINVHDKYVAVNGFDVSRDKQYIKIDGVASDNDDDEVCLQLLDVNLDYIFETLDIGNAMFGGIATGKFYASNLFSKEPHLRTPGLHVERISYNQAMLGNADIVSEWDNATRGVAIKAEIKQPNGRSSYIDGAIFPLNDSLDFHFSADKIDVRFMRPFMEAFTSDVSGYASGKARLYGTFKYIDMVGEVYAEDLKLKLDFVNTYYSCTDSIHLTPGRIDFHDVVLKDIFGNKAQLNGWVTHECFKKPRFEFRVTDARNFLCFDVTERISPDWFGRIFCNGGAFVKGIPGFIDINVNISTAPNSTFTFVLSDTEAAGEYTFLTFRDRAELDGDIKYAGEDPRIAAVKRLKDRLSKRNDEEEQATVYRMNLQVAANPDGEMILVMDPIGGDRMRARGNGNLRIEYESANDEMKMFGSYALTQGSYNFTLQDIIIKDFTIKPGSSIAFHGDPLAATLDIQAVYSVNANLSDLDESFLQDKDLNRTNVPVHALLKVSGDMQQPDISFDLEFPTLTQDTYRKVRSIVSTEDMMNRQIIYLLALNRFYTPDYMGATTKGNELVSVASSTISSQLSSMLGQLSDNWSIAPNFRSDKGDFSDMEVDLALSSYLLNNRLLFNGNFGYRDKALNNNSFIGDFDIEYLLNKSGNIRLKAYNRYNDQNYYVKSALTTQGVGIMFKRDFDNIFSFLRRLKKKNNDKDDDKKESENEKNRKLLEREEVTDTLLMIVPRQ</sequence>
<dbReference type="EMBL" id="CP039393">
    <property type="protein sequence ID" value="QCD35149.1"/>
    <property type="molecule type" value="Genomic_DNA"/>
</dbReference>
<dbReference type="InterPro" id="IPR007452">
    <property type="entry name" value="TamB_C"/>
</dbReference>
<dbReference type="RefSeq" id="WP_136409953.1">
    <property type="nucleotide sequence ID" value="NZ_CP039393.1"/>
</dbReference>
<proteinExistence type="predicted"/>
<feature type="coiled-coil region" evidence="5">
    <location>
        <begin position="1503"/>
        <end position="1537"/>
    </location>
</feature>
<feature type="domain" description="Translocation and assembly module TamB C-terminal" evidence="7">
    <location>
        <begin position="1050"/>
        <end position="1496"/>
    </location>
</feature>
<keyword evidence="4 6" id="KW-0472">Membrane</keyword>
<evidence type="ECO:0000313" key="8">
    <source>
        <dbReference type="EMBL" id="QCD35149.1"/>
    </source>
</evidence>
<keyword evidence="2 6" id="KW-0812">Transmembrane</keyword>
<evidence type="ECO:0000256" key="5">
    <source>
        <dbReference type="SAM" id="Coils"/>
    </source>
</evidence>
<dbReference type="GO" id="GO:0005886">
    <property type="term" value="C:plasma membrane"/>
    <property type="evidence" value="ECO:0007669"/>
    <property type="project" value="InterPro"/>
</dbReference>
<evidence type="ECO:0000259" key="7">
    <source>
        <dbReference type="Pfam" id="PF04357"/>
    </source>
</evidence>
<dbReference type="Pfam" id="PF04357">
    <property type="entry name" value="TamB"/>
    <property type="match status" value="1"/>
</dbReference>
<accession>A0A4P7VPP6</accession>
<dbReference type="OrthoDB" id="680700at2"/>
<gene>
    <name evidence="8" type="ORF">E7746_04260</name>
</gene>
<comment type="subcellular location">
    <subcellularLocation>
        <location evidence="1">Membrane</location>
        <topology evidence="1">Single-pass membrane protein</topology>
    </subcellularLocation>
</comment>
<evidence type="ECO:0000256" key="3">
    <source>
        <dbReference type="ARBA" id="ARBA00022989"/>
    </source>
</evidence>
<dbReference type="KEGG" id="mgod:E7746_04260"/>
<evidence type="ECO:0000256" key="6">
    <source>
        <dbReference type="SAM" id="Phobius"/>
    </source>
</evidence>
<dbReference type="Proteomes" id="UP000297031">
    <property type="component" value="Chromosome"/>
</dbReference>
<reference evidence="8 9" key="1">
    <citation type="submission" date="2019-02" db="EMBL/GenBank/DDBJ databases">
        <title>Isolation and identification of novel species under the genus Muribaculum.</title>
        <authorList>
            <person name="Miyake S."/>
            <person name="Ding Y."/>
            <person name="Low A."/>
            <person name="Soh M."/>
            <person name="Seedorf H."/>
        </authorList>
    </citation>
    <scope>NUCLEOTIDE SEQUENCE [LARGE SCALE GENOMIC DNA]</scope>
    <source>
        <strain evidence="8 9">TLL-A4</strain>
    </source>
</reference>
<evidence type="ECO:0000256" key="4">
    <source>
        <dbReference type="ARBA" id="ARBA00023136"/>
    </source>
</evidence>
<keyword evidence="9" id="KW-1185">Reference proteome</keyword>
<evidence type="ECO:0000313" key="9">
    <source>
        <dbReference type="Proteomes" id="UP000297031"/>
    </source>
</evidence>
<evidence type="ECO:0000256" key="2">
    <source>
        <dbReference type="ARBA" id="ARBA00022692"/>
    </source>
</evidence>
<keyword evidence="3 6" id="KW-1133">Transmembrane helix</keyword>
<keyword evidence="5" id="KW-0175">Coiled coil</keyword>